<evidence type="ECO:0000256" key="2">
    <source>
        <dbReference type="ARBA" id="ARBA00022526"/>
    </source>
</evidence>
<dbReference type="SUPFAM" id="SSF51004">
    <property type="entry name" value="C-terminal (heme d1) domain of cytochrome cd1-nitrite reductase"/>
    <property type="match status" value="1"/>
</dbReference>
<dbReference type="InterPro" id="IPR019405">
    <property type="entry name" value="Lactonase_7-beta_prop"/>
</dbReference>
<reference evidence="4 5" key="1">
    <citation type="submission" date="2019-07" db="EMBL/GenBank/DDBJ databases">
        <title>Genomic Encyclopedia of Archaeal and Bacterial Type Strains, Phase II (KMG-II): from individual species to whole genera.</title>
        <authorList>
            <person name="Goeker M."/>
        </authorList>
    </citation>
    <scope>NUCLEOTIDE SEQUENCE [LARGE SCALE GENOMIC DNA]</scope>
    <source>
        <strain evidence="4 5">DSM 18850</strain>
    </source>
</reference>
<dbReference type="Proteomes" id="UP000325105">
    <property type="component" value="Unassembled WGS sequence"/>
</dbReference>
<dbReference type="EMBL" id="VNHX01000015">
    <property type="protein sequence ID" value="TYP92936.1"/>
    <property type="molecule type" value="Genomic_DNA"/>
</dbReference>
<evidence type="ECO:0000256" key="1">
    <source>
        <dbReference type="ARBA" id="ARBA00005564"/>
    </source>
</evidence>
<dbReference type="OrthoDB" id="9790815at2"/>
<evidence type="ECO:0000313" key="5">
    <source>
        <dbReference type="Proteomes" id="UP000325105"/>
    </source>
</evidence>
<dbReference type="InterPro" id="IPR011048">
    <property type="entry name" value="Haem_d1_sf"/>
</dbReference>
<comment type="similarity">
    <text evidence="1">Belongs to the cycloisomerase 2 family.</text>
</comment>
<keyword evidence="3" id="KW-0732">Signal</keyword>
<organism evidence="4 5">
    <name type="scientific">Sphingobacterium allocomposti</name>
    <dbReference type="NCBI Taxonomy" id="415956"/>
    <lineage>
        <taxon>Bacteria</taxon>
        <taxon>Pseudomonadati</taxon>
        <taxon>Bacteroidota</taxon>
        <taxon>Sphingobacteriia</taxon>
        <taxon>Sphingobacteriales</taxon>
        <taxon>Sphingobacteriaceae</taxon>
        <taxon>Sphingobacterium</taxon>
    </lineage>
</organism>
<gene>
    <name evidence="4" type="ORF">BC792_11538</name>
</gene>
<dbReference type="Pfam" id="PF10282">
    <property type="entry name" value="Lactonase"/>
    <property type="match status" value="1"/>
</dbReference>
<dbReference type="RefSeq" id="WP_148909169.1">
    <property type="nucleotide sequence ID" value="NZ_VNHX01000015.1"/>
</dbReference>
<dbReference type="PANTHER" id="PTHR30344:SF1">
    <property type="entry name" value="6-PHOSPHOGLUCONOLACTONASE"/>
    <property type="match status" value="1"/>
</dbReference>
<keyword evidence="2" id="KW-0313">Glucose metabolism</keyword>
<comment type="caution">
    <text evidence="4">The sequence shown here is derived from an EMBL/GenBank/DDBJ whole genome shotgun (WGS) entry which is preliminary data.</text>
</comment>
<evidence type="ECO:0000256" key="3">
    <source>
        <dbReference type="SAM" id="SignalP"/>
    </source>
</evidence>
<dbReference type="PANTHER" id="PTHR30344">
    <property type="entry name" value="6-PHOSPHOGLUCONOLACTONASE-RELATED"/>
    <property type="match status" value="1"/>
</dbReference>
<dbReference type="InterPro" id="IPR050282">
    <property type="entry name" value="Cycloisomerase_2"/>
</dbReference>
<evidence type="ECO:0000313" key="4">
    <source>
        <dbReference type="EMBL" id="TYP92936.1"/>
    </source>
</evidence>
<keyword evidence="2" id="KW-0119">Carbohydrate metabolism</keyword>
<accession>A0A5S5DCV2</accession>
<feature type="chain" id="PRO_5024429502" evidence="3">
    <location>
        <begin position="19"/>
        <end position="363"/>
    </location>
</feature>
<dbReference type="GO" id="GO:0006006">
    <property type="term" value="P:glucose metabolic process"/>
    <property type="evidence" value="ECO:0007669"/>
    <property type="project" value="UniProtKB-KW"/>
</dbReference>
<feature type="signal peptide" evidence="3">
    <location>
        <begin position="1"/>
        <end position="18"/>
    </location>
</feature>
<sequence>MRAVVTVILGFFMVQSFAQEIPMFVGTYTNKGSQGIYLYMFNTDSGEATLYSTTASNDPSFLARSSDGKMLYAVNEREDSTASLSSFAFDGDALSFVHAIPTGGGSPCHVAVSSRYPLAVVSNYGGGSLSVFQLEENGALGERTQYIVQEGSGPDKERQEASHVHSAFFSPDDKFVYVQNLGTDRITVYRIEKDKETYSLVEDSHIPTPPAGGPRHIAFDAKGKNLYVLLEMAAQIAHYTKEGKDWKLVETMSVNEDGYNGKNGGAEIKLSPDGQFLYASNRGDANSIALFEIEKSGKLIKSKVYPTNGVEPRNFNITPDGRFLLVANQSTDNITVFERDMSTGELKQTDNQIDVPTPVCIAF</sequence>
<protein>
    <submittedName>
        <fullName evidence="4">6-phosphogluconolactonase</fullName>
    </submittedName>
</protein>
<keyword evidence="5" id="KW-1185">Reference proteome</keyword>
<name>A0A5S5DCV2_9SPHI</name>
<dbReference type="Gene3D" id="2.130.10.10">
    <property type="entry name" value="YVTN repeat-like/Quinoprotein amine dehydrogenase"/>
    <property type="match status" value="1"/>
</dbReference>
<dbReference type="AlphaFoldDB" id="A0A5S5DCV2"/>
<dbReference type="GO" id="GO:0017057">
    <property type="term" value="F:6-phosphogluconolactonase activity"/>
    <property type="evidence" value="ECO:0007669"/>
    <property type="project" value="TreeGrafter"/>
</dbReference>
<proteinExistence type="inferred from homology"/>
<dbReference type="InterPro" id="IPR015943">
    <property type="entry name" value="WD40/YVTN_repeat-like_dom_sf"/>
</dbReference>